<feature type="transmembrane region" description="Helical" evidence="1">
    <location>
        <begin position="63"/>
        <end position="80"/>
    </location>
</feature>
<evidence type="ECO:0000256" key="1">
    <source>
        <dbReference type="SAM" id="Phobius"/>
    </source>
</evidence>
<feature type="transmembrane region" description="Helical" evidence="1">
    <location>
        <begin position="7"/>
        <end position="25"/>
    </location>
</feature>
<keyword evidence="1" id="KW-1133">Transmembrane helix</keyword>
<gene>
    <name evidence="2" type="ORF">J2736_000341</name>
</gene>
<evidence type="ECO:0000313" key="2">
    <source>
        <dbReference type="EMBL" id="MDR6549158.1"/>
    </source>
</evidence>
<keyword evidence="1" id="KW-0472">Membrane</keyword>
<comment type="caution">
    <text evidence="2">The sequence shown here is derived from an EMBL/GenBank/DDBJ whole genome shotgun (WGS) entry which is preliminary data.</text>
</comment>
<name>A0ABU1NNW8_9BACL</name>
<dbReference type="RefSeq" id="WP_310222905.1">
    <property type="nucleotide sequence ID" value="NZ_JAVDSB010000001.1"/>
</dbReference>
<keyword evidence="1" id="KW-0812">Transmembrane</keyword>
<sequence>MNKFIKIVGIIFSLLTIAIGLSILLFESSGADTRLSWMMVALNASLIFNGGAQYLIKQDKKGLFSVVAGTIILLFILIKFPF</sequence>
<organism evidence="2 3">
    <name type="scientific">Paenibacillus qinlingensis</name>
    <dbReference type="NCBI Taxonomy" id="1837343"/>
    <lineage>
        <taxon>Bacteria</taxon>
        <taxon>Bacillati</taxon>
        <taxon>Bacillota</taxon>
        <taxon>Bacilli</taxon>
        <taxon>Bacillales</taxon>
        <taxon>Paenibacillaceae</taxon>
        <taxon>Paenibacillus</taxon>
    </lineage>
</organism>
<protein>
    <submittedName>
        <fullName evidence="2">Phage tail protein</fullName>
    </submittedName>
</protein>
<dbReference type="Proteomes" id="UP001267290">
    <property type="component" value="Unassembled WGS sequence"/>
</dbReference>
<keyword evidence="3" id="KW-1185">Reference proteome</keyword>
<reference evidence="2 3" key="1">
    <citation type="submission" date="2023-07" db="EMBL/GenBank/DDBJ databases">
        <title>Sorghum-associated microbial communities from plants grown in Nebraska, USA.</title>
        <authorList>
            <person name="Schachtman D."/>
        </authorList>
    </citation>
    <scope>NUCLEOTIDE SEQUENCE [LARGE SCALE GENOMIC DNA]</scope>
    <source>
        <strain evidence="2 3">CC258</strain>
    </source>
</reference>
<accession>A0ABU1NNW8</accession>
<proteinExistence type="predicted"/>
<evidence type="ECO:0000313" key="3">
    <source>
        <dbReference type="Proteomes" id="UP001267290"/>
    </source>
</evidence>
<feature type="transmembrane region" description="Helical" evidence="1">
    <location>
        <begin position="37"/>
        <end position="56"/>
    </location>
</feature>
<dbReference type="EMBL" id="JAVDSB010000001">
    <property type="protein sequence ID" value="MDR6549158.1"/>
    <property type="molecule type" value="Genomic_DNA"/>
</dbReference>